<dbReference type="GO" id="GO:0006696">
    <property type="term" value="P:ergosterol biosynthetic process"/>
    <property type="evidence" value="ECO:0007669"/>
    <property type="project" value="TreeGrafter"/>
</dbReference>
<evidence type="ECO:0000259" key="4">
    <source>
        <dbReference type="SMART" id="SM00822"/>
    </source>
</evidence>
<accession>A0A423XNN2</accession>
<dbReference type="PANTHER" id="PTHR10366:SF447">
    <property type="entry name" value="HYDROXYSTEROID DEHYDROGENASE_ISOMERASE FAMILY PROTEIN, PUTATIVE (AFU_ORTHOLOGUE AFUA_1G06450)-RELATED"/>
    <property type="match status" value="1"/>
</dbReference>
<evidence type="ECO:0000256" key="3">
    <source>
        <dbReference type="SAM" id="Phobius"/>
    </source>
</evidence>
<keyword evidence="3" id="KW-0472">Membrane</keyword>
<dbReference type="Pfam" id="PF01073">
    <property type="entry name" value="3Beta_HSD"/>
    <property type="match status" value="1"/>
</dbReference>
<dbReference type="EMBL" id="LKEB01000001">
    <property type="protein sequence ID" value="ROW18275.1"/>
    <property type="molecule type" value="Genomic_DNA"/>
</dbReference>
<dbReference type="GO" id="GO:0005783">
    <property type="term" value="C:endoplasmic reticulum"/>
    <property type="evidence" value="ECO:0007669"/>
    <property type="project" value="TreeGrafter"/>
</dbReference>
<reference evidence="5 6" key="1">
    <citation type="submission" date="2015-09" db="EMBL/GenBank/DDBJ databases">
        <title>Host preference determinants of Valsa canker pathogens revealed by comparative genomics.</title>
        <authorList>
            <person name="Yin Z."/>
            <person name="Huang L."/>
        </authorList>
    </citation>
    <scope>NUCLEOTIDE SEQUENCE [LARGE SCALE GENOMIC DNA]</scope>
    <source>
        <strain evidence="5 6">SXYLt</strain>
    </source>
</reference>
<evidence type="ECO:0000256" key="1">
    <source>
        <dbReference type="ARBA" id="ARBA00023002"/>
    </source>
</evidence>
<comment type="caution">
    <text evidence="5">The sequence shown here is derived from an EMBL/GenBank/DDBJ whole genome shotgun (WGS) entry which is preliminary data.</text>
</comment>
<dbReference type="OrthoDB" id="10058185at2759"/>
<dbReference type="Gene3D" id="3.40.50.720">
    <property type="entry name" value="NAD(P)-binding Rossmann-like Domain"/>
    <property type="match status" value="1"/>
</dbReference>
<evidence type="ECO:0000313" key="6">
    <source>
        <dbReference type="Proteomes" id="UP000285146"/>
    </source>
</evidence>
<dbReference type="InterPro" id="IPR057326">
    <property type="entry name" value="KR_dom"/>
</dbReference>
<dbReference type="SUPFAM" id="SSF51735">
    <property type="entry name" value="NAD(P)-binding Rossmann-fold domains"/>
    <property type="match status" value="1"/>
</dbReference>
<gene>
    <name evidence="5" type="ORF">VPNG_00383</name>
</gene>
<sequence>MACNLALTAAIAVILLFLYLYKLKNAMTSIPEEARAWRPRPWTAEEIRETYETICRKPIDFTRHLPAKLERRYIVVGGSGLVGGDIVLQLLARGQSPSSIRIVDFSEPSRSDLLEGAAAKTDHVKTDIAEPSSVEAAFTKPWPSDVAGLPLTVFHTAATIRPGERSMLFWDRTARVNVDGTENVLAAAKDAGADVFVATSSSSVALRPVCDERDFDRPLRPHGEYFANYAYSKAIAERKVCTANSPGFRTGVIRPGNGIYGLPTDQICGPTLSEPKSASFSAHTIQNFVSGRNVSLGHLLFEAALAGPTVPKCAGRPLVVTDNGPPTQFADFFRAAELLTDPPVEVAVVSSLVMYLLAHVVEGWAILLARVPILTRLGLSEPKGPVRHLQPAIWTPSAFVMIDDTAARKSVEEGGLGYVGACTTMEGVCEQIRDRNRSQVGQSLKSGAGGVAKTILETDLLEEHVGA</sequence>
<feature type="transmembrane region" description="Helical" evidence="3">
    <location>
        <begin position="6"/>
        <end position="23"/>
    </location>
</feature>
<dbReference type="SMART" id="SM00822">
    <property type="entry name" value="PKS_KR"/>
    <property type="match status" value="1"/>
</dbReference>
<keyword evidence="3" id="KW-0812">Transmembrane</keyword>
<evidence type="ECO:0000256" key="2">
    <source>
        <dbReference type="ARBA" id="ARBA00023445"/>
    </source>
</evidence>
<dbReference type="InterPro" id="IPR036291">
    <property type="entry name" value="NAD(P)-bd_dom_sf"/>
</dbReference>
<dbReference type="Proteomes" id="UP000285146">
    <property type="component" value="Unassembled WGS sequence"/>
</dbReference>
<name>A0A423XNN2_9PEZI</name>
<dbReference type="InParanoid" id="A0A423XNN2"/>
<dbReference type="AlphaFoldDB" id="A0A423XNN2"/>
<dbReference type="GO" id="GO:0000252">
    <property type="term" value="F:3-beta-hydroxysteroid dehydrogenase [NAD(P)+]/C4-decarboxylase activity"/>
    <property type="evidence" value="ECO:0007669"/>
    <property type="project" value="TreeGrafter"/>
</dbReference>
<dbReference type="InterPro" id="IPR050425">
    <property type="entry name" value="NAD(P)_dehydrat-like"/>
</dbReference>
<comment type="similarity">
    <text evidence="2">Belongs to the NAD(P)-dependent epimerase/dehydratase family. Dihydroflavonol-4-reductase subfamily.</text>
</comment>
<keyword evidence="1" id="KW-0560">Oxidoreductase</keyword>
<feature type="domain" description="Ketoreductase" evidence="4">
    <location>
        <begin position="71"/>
        <end position="262"/>
    </location>
</feature>
<keyword evidence="6" id="KW-1185">Reference proteome</keyword>
<proteinExistence type="inferred from homology"/>
<dbReference type="PANTHER" id="PTHR10366">
    <property type="entry name" value="NAD DEPENDENT EPIMERASE/DEHYDRATASE"/>
    <property type="match status" value="1"/>
</dbReference>
<evidence type="ECO:0000313" key="5">
    <source>
        <dbReference type="EMBL" id="ROW18275.1"/>
    </source>
</evidence>
<dbReference type="InterPro" id="IPR002225">
    <property type="entry name" value="3Beta_OHSteriod_DH/Estase"/>
</dbReference>
<protein>
    <recommendedName>
        <fullName evidence="4">Ketoreductase domain-containing protein</fullName>
    </recommendedName>
</protein>
<dbReference type="STRING" id="1230097.A0A423XNN2"/>
<keyword evidence="3" id="KW-1133">Transmembrane helix</keyword>
<organism evidence="5 6">
    <name type="scientific">Cytospora leucostoma</name>
    <dbReference type="NCBI Taxonomy" id="1230097"/>
    <lineage>
        <taxon>Eukaryota</taxon>
        <taxon>Fungi</taxon>
        <taxon>Dikarya</taxon>
        <taxon>Ascomycota</taxon>
        <taxon>Pezizomycotina</taxon>
        <taxon>Sordariomycetes</taxon>
        <taxon>Sordariomycetidae</taxon>
        <taxon>Diaporthales</taxon>
        <taxon>Cytosporaceae</taxon>
        <taxon>Cytospora</taxon>
    </lineage>
</organism>